<proteinExistence type="predicted"/>
<evidence type="ECO:0000256" key="1">
    <source>
        <dbReference type="SAM" id="MobiDB-lite"/>
    </source>
</evidence>
<keyword evidence="3" id="KW-1185">Reference proteome</keyword>
<name>A0ABU0BYX8_9HYPH</name>
<dbReference type="EMBL" id="JAUSVF010000003">
    <property type="protein sequence ID" value="MDQ0323473.1"/>
    <property type="molecule type" value="Genomic_DNA"/>
</dbReference>
<sequence length="75" mass="8727">MADIDDELRTLRSALRVLEEKNRRTGGDGYPLQIAQVRDMIAERERFRLDQGQFGNPLSPQPITKERASRDKEDR</sequence>
<comment type="caution">
    <text evidence="2">The sequence shown here is derived from an EMBL/GenBank/DDBJ whole genome shotgun (WGS) entry which is preliminary data.</text>
</comment>
<reference evidence="2 3" key="1">
    <citation type="submission" date="2023-07" db="EMBL/GenBank/DDBJ databases">
        <title>Genomic Encyclopedia of Type Strains, Phase IV (KMG-IV): sequencing the most valuable type-strain genomes for metagenomic binning, comparative biology and taxonomic classification.</title>
        <authorList>
            <person name="Goeker M."/>
        </authorList>
    </citation>
    <scope>NUCLEOTIDE SEQUENCE [LARGE SCALE GENOMIC DNA]</scope>
    <source>
        <strain evidence="2 3">DSM 1112</strain>
    </source>
</reference>
<accession>A0ABU0BYX8</accession>
<feature type="region of interest" description="Disordered" evidence="1">
    <location>
        <begin position="48"/>
        <end position="75"/>
    </location>
</feature>
<evidence type="ECO:0000313" key="2">
    <source>
        <dbReference type="EMBL" id="MDQ0323473.1"/>
    </source>
</evidence>
<dbReference type="Proteomes" id="UP001230207">
    <property type="component" value="Unassembled WGS sequence"/>
</dbReference>
<feature type="compositionally biased region" description="Polar residues" evidence="1">
    <location>
        <begin position="53"/>
        <end position="62"/>
    </location>
</feature>
<feature type="compositionally biased region" description="Basic and acidic residues" evidence="1">
    <location>
        <begin position="64"/>
        <end position="75"/>
    </location>
</feature>
<organism evidence="2 3">
    <name type="scientific">Pararhizobium capsulatum DSM 1112</name>
    <dbReference type="NCBI Taxonomy" id="1121113"/>
    <lineage>
        <taxon>Bacteria</taxon>
        <taxon>Pseudomonadati</taxon>
        <taxon>Pseudomonadota</taxon>
        <taxon>Alphaproteobacteria</taxon>
        <taxon>Hyphomicrobiales</taxon>
        <taxon>Rhizobiaceae</taxon>
        <taxon>Rhizobium/Agrobacterium group</taxon>
        <taxon>Pararhizobium</taxon>
    </lineage>
</organism>
<evidence type="ECO:0000313" key="3">
    <source>
        <dbReference type="Proteomes" id="UP001230207"/>
    </source>
</evidence>
<dbReference type="RefSeq" id="WP_307236028.1">
    <property type="nucleotide sequence ID" value="NZ_JAUSVF010000003.1"/>
</dbReference>
<protein>
    <submittedName>
        <fullName evidence="2">Uncharacterized protein</fullName>
    </submittedName>
</protein>
<gene>
    <name evidence="2" type="ORF">QO002_005679</name>
</gene>